<dbReference type="InterPro" id="IPR018704">
    <property type="entry name" value="SecYEG/CpoB_TPR"/>
</dbReference>
<dbReference type="RefSeq" id="WP_420242597.1">
    <property type="nucleotide sequence ID" value="NZ_BOPV01000001.1"/>
</dbReference>
<keyword evidence="1" id="KW-0812">Transmembrane</keyword>
<evidence type="ECO:0000313" key="3">
    <source>
        <dbReference type="EMBL" id="GIL39494.1"/>
    </source>
</evidence>
<evidence type="ECO:0000256" key="1">
    <source>
        <dbReference type="SAM" id="Phobius"/>
    </source>
</evidence>
<name>A0A8S8X9R7_9PROT</name>
<keyword evidence="1" id="KW-0472">Membrane</keyword>
<dbReference type="EMBL" id="BOPV01000001">
    <property type="protein sequence ID" value="GIL39494.1"/>
    <property type="molecule type" value="Genomic_DNA"/>
</dbReference>
<protein>
    <recommendedName>
        <fullName evidence="2">Ancillary SecYEG translocon subunit/Cell division coordinator CpoB TPR domain-containing protein</fullName>
    </recommendedName>
</protein>
<organism evidence="3 4">
    <name type="scientific">Roseiterribacter gracilis</name>
    <dbReference type="NCBI Taxonomy" id="2812848"/>
    <lineage>
        <taxon>Bacteria</taxon>
        <taxon>Pseudomonadati</taxon>
        <taxon>Pseudomonadota</taxon>
        <taxon>Alphaproteobacteria</taxon>
        <taxon>Rhodospirillales</taxon>
        <taxon>Roseiterribacteraceae</taxon>
        <taxon>Roseiterribacter</taxon>
    </lineage>
</organism>
<evidence type="ECO:0000313" key="4">
    <source>
        <dbReference type="Proteomes" id="UP000681075"/>
    </source>
</evidence>
<accession>A0A8S8X9R7</accession>
<dbReference type="Pfam" id="PF09976">
    <property type="entry name" value="TPR_21"/>
    <property type="match status" value="1"/>
</dbReference>
<keyword evidence="4" id="KW-1185">Reference proteome</keyword>
<dbReference type="AlphaFoldDB" id="A0A8S8X9R7"/>
<feature type="domain" description="Ancillary SecYEG translocon subunit/Cell division coordinator CpoB TPR" evidence="2">
    <location>
        <begin position="21"/>
        <end position="189"/>
    </location>
</feature>
<comment type="caution">
    <text evidence="3">The sequence shown here is derived from an EMBL/GenBank/DDBJ whole genome shotgun (WGS) entry which is preliminary data.</text>
</comment>
<evidence type="ECO:0000259" key="2">
    <source>
        <dbReference type="Pfam" id="PF09976"/>
    </source>
</evidence>
<sequence length="215" mass="22754">MTDIFDEVDEDLRRDRMAALWKRWGGLILAAAIVVVLATAAVTFWKRQQAAQRAESTAALAQAVSTAPTDPKGTADNLAAYATKADASHARLAVLEEAAARVQAGDAVGAVALYDRIAQDASADQLTRDTAALRAATLRFDQLPPADAIKALQPLAAPNAPFSSLARELIALATAKSGDRAGAAKLFDQLAQDQTTPTGVAQRAREMAQRYRGEN</sequence>
<gene>
    <name evidence="3" type="ORF">TMPK1_17310</name>
</gene>
<reference evidence="3" key="1">
    <citation type="submission" date="2021-02" db="EMBL/GenBank/DDBJ databases">
        <title>Genome sequence of Rhodospirillales sp. strain TMPK1 isolated from soil.</title>
        <authorList>
            <person name="Nakai R."/>
            <person name="Kusada H."/>
            <person name="Tamaki H."/>
        </authorList>
    </citation>
    <scope>NUCLEOTIDE SEQUENCE</scope>
    <source>
        <strain evidence="3">TMPK1</strain>
    </source>
</reference>
<proteinExistence type="predicted"/>
<feature type="transmembrane region" description="Helical" evidence="1">
    <location>
        <begin position="24"/>
        <end position="45"/>
    </location>
</feature>
<dbReference type="Proteomes" id="UP000681075">
    <property type="component" value="Unassembled WGS sequence"/>
</dbReference>
<keyword evidence="1" id="KW-1133">Transmembrane helix</keyword>